<feature type="domain" description="AbiEi antitoxin N-terminal" evidence="1">
    <location>
        <begin position="8"/>
        <end position="56"/>
    </location>
</feature>
<protein>
    <recommendedName>
        <fullName evidence="1">AbiEi antitoxin N-terminal domain-containing protein</fullName>
    </recommendedName>
</protein>
<dbReference type="EMBL" id="AUZX01000164">
    <property type="protein sequence ID" value="EQD81073.1"/>
    <property type="molecule type" value="Genomic_DNA"/>
</dbReference>
<accession>T1CGW5</accession>
<evidence type="ECO:0000313" key="2">
    <source>
        <dbReference type="EMBL" id="EQD81073.1"/>
    </source>
</evidence>
<dbReference type="InterPro" id="IPR025159">
    <property type="entry name" value="AbiEi_N"/>
</dbReference>
<name>T1CGW5_9ZZZZ</name>
<gene>
    <name evidence="2" type="ORF">B1A_00214</name>
</gene>
<reference evidence="2" key="2">
    <citation type="journal article" date="2014" name="ISME J.">
        <title>Microbial stratification in low pH oxic and suboxic macroscopic growths along an acid mine drainage.</title>
        <authorList>
            <person name="Mendez-Garcia C."/>
            <person name="Mesa V."/>
            <person name="Sprenger R.R."/>
            <person name="Richter M."/>
            <person name="Diez M.S."/>
            <person name="Solano J."/>
            <person name="Bargiela R."/>
            <person name="Golyshina O.V."/>
            <person name="Manteca A."/>
            <person name="Ramos J.L."/>
            <person name="Gallego J.R."/>
            <person name="Llorente I."/>
            <person name="Martins Dos Santos V.A."/>
            <person name="Jensen O.N."/>
            <person name="Pelaez A.I."/>
            <person name="Sanchez J."/>
            <person name="Ferrer M."/>
        </authorList>
    </citation>
    <scope>NUCLEOTIDE SEQUENCE</scope>
</reference>
<sequence length="177" mass="19445">MAHVATLELLADLAEDQWGLVTRRQAEVAGLAWTTLARLASNKSTLERVAHGVYRLRGSPPPDHLALRAAWMQLAPAVPVWERTPEQGVVSHRSAAGVYGLGDLTAERHEFILPSRRQSQRSQVRFHRGHLTHKECVNIGGLLVTRPARIAADLLADGEEPDAVAPIIVQALRQIND</sequence>
<reference evidence="2" key="1">
    <citation type="submission" date="2013-08" db="EMBL/GenBank/DDBJ databases">
        <authorList>
            <person name="Mendez C."/>
            <person name="Richter M."/>
            <person name="Ferrer M."/>
            <person name="Sanchez J."/>
        </authorList>
    </citation>
    <scope>NUCLEOTIDE SEQUENCE</scope>
</reference>
<comment type="caution">
    <text evidence="2">The sequence shown here is derived from an EMBL/GenBank/DDBJ whole genome shotgun (WGS) entry which is preliminary data.</text>
</comment>
<dbReference type="Pfam" id="PF13338">
    <property type="entry name" value="AbiEi_4"/>
    <property type="match status" value="1"/>
</dbReference>
<evidence type="ECO:0000259" key="1">
    <source>
        <dbReference type="Pfam" id="PF13338"/>
    </source>
</evidence>
<dbReference type="AlphaFoldDB" id="T1CGW5"/>
<feature type="non-terminal residue" evidence="2">
    <location>
        <position position="177"/>
    </location>
</feature>
<organism evidence="2">
    <name type="scientific">mine drainage metagenome</name>
    <dbReference type="NCBI Taxonomy" id="410659"/>
    <lineage>
        <taxon>unclassified sequences</taxon>
        <taxon>metagenomes</taxon>
        <taxon>ecological metagenomes</taxon>
    </lineage>
</organism>
<proteinExistence type="predicted"/>